<name>A0A365U530_9RHOB</name>
<gene>
    <name evidence="10" type="ORF">DRV85_16145</name>
</gene>
<evidence type="ECO:0000256" key="9">
    <source>
        <dbReference type="SAM" id="Phobius"/>
    </source>
</evidence>
<dbReference type="Proteomes" id="UP000253370">
    <property type="component" value="Unassembled WGS sequence"/>
</dbReference>
<keyword evidence="5" id="KW-0029">Amino-acid transport</keyword>
<evidence type="ECO:0000313" key="11">
    <source>
        <dbReference type="Proteomes" id="UP000253370"/>
    </source>
</evidence>
<dbReference type="CDD" id="cd06582">
    <property type="entry name" value="TM_PBP1_LivH_like"/>
    <property type="match status" value="1"/>
</dbReference>
<keyword evidence="11" id="KW-1185">Reference proteome</keyword>
<comment type="caution">
    <text evidence="10">The sequence shown here is derived from an EMBL/GenBank/DDBJ whole genome shotgun (WGS) entry which is preliminary data.</text>
</comment>
<feature type="transmembrane region" description="Helical" evidence="9">
    <location>
        <begin position="96"/>
        <end position="115"/>
    </location>
</feature>
<evidence type="ECO:0000256" key="8">
    <source>
        <dbReference type="ARBA" id="ARBA00037998"/>
    </source>
</evidence>
<dbReference type="GO" id="GO:0005886">
    <property type="term" value="C:plasma membrane"/>
    <property type="evidence" value="ECO:0007669"/>
    <property type="project" value="UniProtKB-SubCell"/>
</dbReference>
<dbReference type="Pfam" id="PF02653">
    <property type="entry name" value="BPD_transp_2"/>
    <property type="match status" value="1"/>
</dbReference>
<comment type="similarity">
    <text evidence="8">Belongs to the binding-protein-dependent transport system permease family. LivHM subfamily.</text>
</comment>
<keyword evidence="6 9" id="KW-1133">Transmembrane helix</keyword>
<sequence length="299" mass="31181">MIDLLQIVIEGSLVGLVYGLVAISFVVIYRAAKIINLAQGEVLVVGAFLLWTFTEGAAGLGWPLPIPVSLLLTAAGCMVFGAAVERSVFRPLIGQPAFTIFMAGVALLILLRGLVQLVWGAETRSIPVILPEGALQIGPFLVNTRLLIGAAFTLALTAALHLFFTRSRLGLRLAAVAEDHTTALSLGVSVRQAIATAWVLGTVVATAASVVLLSGSILSLEVAVIGFKALPVALLGGMESIRGAPLAGVIIGVLEALASAYLDPLTNGAASGLLPYVAMVAVLLIRPYGLFGWRRIERL</sequence>
<protein>
    <submittedName>
        <fullName evidence="10">Branched-chain amino acid ABC transporter permease</fullName>
    </submittedName>
</protein>
<evidence type="ECO:0000256" key="4">
    <source>
        <dbReference type="ARBA" id="ARBA00022692"/>
    </source>
</evidence>
<dbReference type="InterPro" id="IPR001851">
    <property type="entry name" value="ABC_transp_permease"/>
</dbReference>
<dbReference type="GO" id="GO:0022857">
    <property type="term" value="F:transmembrane transporter activity"/>
    <property type="evidence" value="ECO:0007669"/>
    <property type="project" value="InterPro"/>
</dbReference>
<feature type="transmembrane region" description="Helical" evidence="9">
    <location>
        <begin position="243"/>
        <end position="261"/>
    </location>
</feature>
<comment type="subcellular location">
    <subcellularLocation>
        <location evidence="1">Cell membrane</location>
        <topology evidence="1">Multi-pass membrane protein</topology>
    </subcellularLocation>
</comment>
<feature type="transmembrane region" description="Helical" evidence="9">
    <location>
        <begin position="34"/>
        <end position="54"/>
    </location>
</feature>
<organism evidence="10 11">
    <name type="scientific">Rhodosalinus halophilus</name>
    <dbReference type="NCBI Taxonomy" id="2259333"/>
    <lineage>
        <taxon>Bacteria</taxon>
        <taxon>Pseudomonadati</taxon>
        <taxon>Pseudomonadota</taxon>
        <taxon>Alphaproteobacteria</taxon>
        <taxon>Rhodobacterales</taxon>
        <taxon>Paracoccaceae</taxon>
        <taxon>Rhodosalinus</taxon>
    </lineage>
</organism>
<evidence type="ECO:0000256" key="6">
    <source>
        <dbReference type="ARBA" id="ARBA00022989"/>
    </source>
</evidence>
<keyword evidence="3" id="KW-1003">Cell membrane</keyword>
<dbReference type="PANTHER" id="PTHR11795">
    <property type="entry name" value="BRANCHED-CHAIN AMINO ACID TRANSPORT SYSTEM PERMEASE PROTEIN LIVH"/>
    <property type="match status" value="1"/>
</dbReference>
<dbReference type="EMBL" id="QNTQ01000018">
    <property type="protein sequence ID" value="RBI83342.1"/>
    <property type="molecule type" value="Genomic_DNA"/>
</dbReference>
<feature type="transmembrane region" description="Helical" evidence="9">
    <location>
        <begin position="6"/>
        <end position="27"/>
    </location>
</feature>
<dbReference type="PANTHER" id="PTHR11795:SF451">
    <property type="entry name" value="ABC TRANSPORTER PERMEASE PROTEIN"/>
    <property type="match status" value="1"/>
</dbReference>
<feature type="transmembrane region" description="Helical" evidence="9">
    <location>
        <begin position="66"/>
        <end position="84"/>
    </location>
</feature>
<evidence type="ECO:0000256" key="7">
    <source>
        <dbReference type="ARBA" id="ARBA00023136"/>
    </source>
</evidence>
<dbReference type="RefSeq" id="WP_113290514.1">
    <property type="nucleotide sequence ID" value="NZ_QNTQ01000018.1"/>
</dbReference>
<evidence type="ECO:0000256" key="2">
    <source>
        <dbReference type="ARBA" id="ARBA00022448"/>
    </source>
</evidence>
<keyword evidence="7 9" id="KW-0472">Membrane</keyword>
<dbReference type="OrthoDB" id="9779023at2"/>
<accession>A0A365U530</accession>
<evidence type="ECO:0000256" key="1">
    <source>
        <dbReference type="ARBA" id="ARBA00004651"/>
    </source>
</evidence>
<evidence type="ECO:0000313" key="10">
    <source>
        <dbReference type="EMBL" id="RBI83342.1"/>
    </source>
</evidence>
<evidence type="ECO:0000256" key="3">
    <source>
        <dbReference type="ARBA" id="ARBA00022475"/>
    </source>
</evidence>
<feature type="transmembrane region" description="Helical" evidence="9">
    <location>
        <begin position="146"/>
        <end position="164"/>
    </location>
</feature>
<proteinExistence type="inferred from homology"/>
<feature type="transmembrane region" description="Helical" evidence="9">
    <location>
        <begin position="273"/>
        <end position="293"/>
    </location>
</feature>
<dbReference type="InterPro" id="IPR052157">
    <property type="entry name" value="BCAA_transport_permease"/>
</dbReference>
<dbReference type="GO" id="GO:0006865">
    <property type="term" value="P:amino acid transport"/>
    <property type="evidence" value="ECO:0007669"/>
    <property type="project" value="UniProtKB-KW"/>
</dbReference>
<keyword evidence="4 9" id="KW-0812">Transmembrane</keyword>
<keyword evidence="2" id="KW-0813">Transport</keyword>
<feature type="transmembrane region" description="Helical" evidence="9">
    <location>
        <begin position="193"/>
        <end position="211"/>
    </location>
</feature>
<dbReference type="AlphaFoldDB" id="A0A365U530"/>
<reference evidence="10 11" key="1">
    <citation type="submission" date="2018-07" db="EMBL/GenBank/DDBJ databases">
        <title>Rhodosalinus sp. strain E84T genomic sequence and assembly.</title>
        <authorList>
            <person name="Liu Z.-W."/>
            <person name="Lu D.-C."/>
        </authorList>
    </citation>
    <scope>NUCLEOTIDE SEQUENCE [LARGE SCALE GENOMIC DNA]</scope>
    <source>
        <strain evidence="10 11">E84</strain>
    </source>
</reference>
<evidence type="ECO:0000256" key="5">
    <source>
        <dbReference type="ARBA" id="ARBA00022970"/>
    </source>
</evidence>